<keyword evidence="12" id="KW-1133">Transmembrane helix</keyword>
<comment type="caution">
    <text evidence="14">The sequence shown here is derived from an EMBL/GenBank/DDBJ whole genome shotgun (WGS) entry which is preliminary data.</text>
</comment>
<dbReference type="GO" id="GO:0018669">
    <property type="term" value="F:3-hydroxybenzoate 6-monooxygenase activity"/>
    <property type="evidence" value="ECO:0007669"/>
    <property type="project" value="UniProtKB-EC"/>
</dbReference>
<evidence type="ECO:0000256" key="12">
    <source>
        <dbReference type="SAM" id="Phobius"/>
    </source>
</evidence>
<evidence type="ECO:0000256" key="10">
    <source>
        <dbReference type="ARBA" id="ARBA00066995"/>
    </source>
</evidence>
<evidence type="ECO:0000256" key="3">
    <source>
        <dbReference type="ARBA" id="ARBA00022797"/>
    </source>
</evidence>
<reference evidence="14 15" key="1">
    <citation type="submission" date="2015-03" db="EMBL/GenBank/DDBJ databases">
        <title>Genome sequence of Variovorax paradoxus TBEA6.</title>
        <authorList>
            <person name="Poehlein A."/>
            <person name="Schuldes J."/>
            <person name="Wuebbeler J.H."/>
            <person name="Hiessl S."/>
            <person name="Steinbuechel A."/>
            <person name="Daniel R."/>
        </authorList>
    </citation>
    <scope>NUCLEOTIDE SEQUENCE [LARGE SCALE GENOMIC DNA]</scope>
    <source>
        <strain evidence="14 15">TBEA6</strain>
    </source>
</reference>
<dbReference type="InterPro" id="IPR002938">
    <property type="entry name" value="FAD-bd"/>
</dbReference>
<dbReference type="AlphaFoldDB" id="A0A0H2MJT5"/>
<proteinExistence type="inferred from homology"/>
<keyword evidence="6" id="KW-0520">NAD</keyword>
<dbReference type="Gene3D" id="3.50.50.60">
    <property type="entry name" value="FAD/NAD(P)-binding domain"/>
    <property type="match status" value="1"/>
</dbReference>
<dbReference type="SUPFAM" id="SSF54373">
    <property type="entry name" value="FAD-linked reductases, C-terminal domain"/>
    <property type="match status" value="1"/>
</dbReference>
<evidence type="ECO:0000256" key="5">
    <source>
        <dbReference type="ARBA" id="ARBA00023002"/>
    </source>
</evidence>
<evidence type="ECO:0000256" key="1">
    <source>
        <dbReference type="ARBA" id="ARBA00001974"/>
    </source>
</evidence>
<feature type="transmembrane region" description="Helical" evidence="12">
    <location>
        <begin position="12"/>
        <end position="33"/>
    </location>
</feature>
<keyword evidence="15" id="KW-1185">Reference proteome</keyword>
<evidence type="ECO:0000259" key="13">
    <source>
        <dbReference type="Pfam" id="PF01494"/>
    </source>
</evidence>
<evidence type="ECO:0000256" key="11">
    <source>
        <dbReference type="ARBA" id="ARBA00071607"/>
    </source>
</evidence>
<comment type="similarity">
    <text evidence="8">Belongs to the 3-hydroxybenzoate 6-hydroxylase family.</text>
</comment>
<keyword evidence="12" id="KW-0812">Transmembrane</keyword>
<dbReference type="FunFam" id="3.50.50.60:FF:000131">
    <property type="entry name" value="3-hydroxybenzoate 6-monooxygenase"/>
    <property type="match status" value="1"/>
</dbReference>
<evidence type="ECO:0000256" key="8">
    <source>
        <dbReference type="ARBA" id="ARBA00024018"/>
    </source>
</evidence>
<sequence>MSTSLPKNPPTVLLVGGGIGGMAAALALARLGVSIDLLEQSATIGEIGAGLQLGPNAFAALDALGVGEAVRRNSVFTDRLVMMDAVDCGEVASVPVGEAFRARFRNPYAVSHRADLHGAIHEAVKQHPLIRFHTSAQVETLDIGAGGAKGVVATTRDGRRFKADAIVGCDGVKSVVRARLVGDEARVSGHVVYRAVVPVADMPADLRWNAPVVWAGPNCHLVHYPLRHGEQYNLVVTFHSREQEEWGVSEGSKEEVHSYFEGVHARPRQLLDRPGSWRRWSTADRDPVERWSDGPATLLGDAAHPMMQYLAQGACMALEDAVTLGAAVQACDFDMPAAFKLYEAARIPRTARVVLSVREMGRLYHAKGVERLVRNSLWVGRTPERFYDAVEWLYAWRPEHCLDDAPPPLLRPAAVPGAEAAAVLSPH</sequence>
<name>A0A0H2MJT5_VARPD</name>
<dbReference type="GO" id="GO:0071949">
    <property type="term" value="F:FAD binding"/>
    <property type="evidence" value="ECO:0007669"/>
    <property type="project" value="InterPro"/>
</dbReference>
<gene>
    <name evidence="14" type="primary">mhbM</name>
    <name evidence="14" type="ORF">VPARA_17580</name>
</gene>
<dbReference type="PRINTS" id="PR00420">
    <property type="entry name" value="RNGMNOXGNASE"/>
</dbReference>
<keyword evidence="3" id="KW-0058">Aromatic hydrocarbons catabolism</keyword>
<comment type="catalytic activity">
    <reaction evidence="9">
        <text>3-hydroxybenzoate + NADH + O2 + H(+) = 2,5-dihydroxybenzoate + NAD(+) + H2O</text>
        <dbReference type="Rhea" id="RHEA:22692"/>
        <dbReference type="ChEBI" id="CHEBI:15377"/>
        <dbReference type="ChEBI" id="CHEBI:15378"/>
        <dbReference type="ChEBI" id="CHEBI:15379"/>
        <dbReference type="ChEBI" id="CHEBI:16193"/>
        <dbReference type="ChEBI" id="CHEBI:57540"/>
        <dbReference type="ChEBI" id="CHEBI:57945"/>
        <dbReference type="ChEBI" id="CHEBI:58044"/>
        <dbReference type="EC" id="1.14.13.24"/>
    </reaction>
</comment>
<evidence type="ECO:0000256" key="9">
    <source>
        <dbReference type="ARBA" id="ARBA00050623"/>
    </source>
</evidence>
<feature type="domain" description="FAD-binding" evidence="13">
    <location>
        <begin position="11"/>
        <end position="329"/>
    </location>
</feature>
<evidence type="ECO:0000256" key="6">
    <source>
        <dbReference type="ARBA" id="ARBA00023027"/>
    </source>
</evidence>
<dbReference type="Proteomes" id="UP000035170">
    <property type="component" value="Unassembled WGS sequence"/>
</dbReference>
<dbReference type="NCBIfam" id="NF006021">
    <property type="entry name" value="PRK08163.1"/>
    <property type="match status" value="1"/>
</dbReference>
<dbReference type="SUPFAM" id="SSF51905">
    <property type="entry name" value="FAD/NAD(P)-binding domain"/>
    <property type="match status" value="1"/>
</dbReference>
<organism evidence="14 15">
    <name type="scientific">Variovorax paradoxus</name>
    <dbReference type="NCBI Taxonomy" id="34073"/>
    <lineage>
        <taxon>Bacteria</taxon>
        <taxon>Pseudomonadati</taxon>
        <taxon>Pseudomonadota</taxon>
        <taxon>Betaproteobacteria</taxon>
        <taxon>Burkholderiales</taxon>
        <taxon>Comamonadaceae</taxon>
        <taxon>Variovorax</taxon>
    </lineage>
</organism>
<comment type="cofactor">
    <cofactor evidence="1">
        <name>FAD</name>
        <dbReference type="ChEBI" id="CHEBI:57692"/>
    </cofactor>
</comment>
<evidence type="ECO:0000313" key="14">
    <source>
        <dbReference type="EMBL" id="KLN57050.1"/>
    </source>
</evidence>
<dbReference type="PANTHER" id="PTHR13789:SF318">
    <property type="entry name" value="GERANYLGERANYL DIPHOSPHATE REDUCTASE"/>
    <property type="match status" value="1"/>
</dbReference>
<accession>A0A0H2MJT5</accession>
<keyword evidence="2" id="KW-0285">Flavoprotein</keyword>
<dbReference type="RefSeq" id="WP_047784173.1">
    <property type="nucleotide sequence ID" value="NZ_JZWI01000008.1"/>
</dbReference>
<dbReference type="EMBL" id="JZWI01000008">
    <property type="protein sequence ID" value="KLN57050.1"/>
    <property type="molecule type" value="Genomic_DNA"/>
</dbReference>
<keyword evidence="7" id="KW-0503">Monooxygenase</keyword>
<keyword evidence="5 14" id="KW-0560">Oxidoreductase</keyword>
<dbReference type="InterPro" id="IPR036188">
    <property type="entry name" value="FAD/NAD-bd_sf"/>
</dbReference>
<dbReference type="PANTHER" id="PTHR13789">
    <property type="entry name" value="MONOOXYGENASE"/>
    <property type="match status" value="1"/>
</dbReference>
<dbReference type="Pfam" id="PF01494">
    <property type="entry name" value="FAD_binding_3"/>
    <property type="match status" value="1"/>
</dbReference>
<protein>
    <recommendedName>
        <fullName evidence="11">3-hydroxybenzoate 6-hydroxylase</fullName>
        <ecNumber evidence="10">1.14.13.24</ecNumber>
    </recommendedName>
</protein>
<evidence type="ECO:0000256" key="4">
    <source>
        <dbReference type="ARBA" id="ARBA00022827"/>
    </source>
</evidence>
<keyword evidence="12" id="KW-0472">Membrane</keyword>
<evidence type="ECO:0000256" key="7">
    <source>
        <dbReference type="ARBA" id="ARBA00023033"/>
    </source>
</evidence>
<dbReference type="EC" id="1.14.13.24" evidence="10"/>
<evidence type="ECO:0000256" key="2">
    <source>
        <dbReference type="ARBA" id="ARBA00022630"/>
    </source>
</evidence>
<dbReference type="InterPro" id="IPR050493">
    <property type="entry name" value="FAD-dep_Monooxygenase_BioMet"/>
</dbReference>
<evidence type="ECO:0000313" key="15">
    <source>
        <dbReference type="Proteomes" id="UP000035170"/>
    </source>
</evidence>
<keyword evidence="4" id="KW-0274">FAD</keyword>
<dbReference type="PATRIC" id="fig|34073.19.peg.1803"/>